<evidence type="ECO:0000313" key="3">
    <source>
        <dbReference type="Proteomes" id="UP001550378"/>
    </source>
</evidence>
<evidence type="ECO:0000313" key="2">
    <source>
        <dbReference type="EMBL" id="MEU0711791.1"/>
    </source>
</evidence>
<feature type="compositionally biased region" description="Low complexity" evidence="1">
    <location>
        <begin position="338"/>
        <end position="357"/>
    </location>
</feature>
<accession>A0ABV2WEP3</accession>
<dbReference type="RefSeq" id="WP_359652579.1">
    <property type="nucleotide sequence ID" value="NZ_JBEXZP010000007.1"/>
</dbReference>
<dbReference type="EMBL" id="JBEXZR010000041">
    <property type="protein sequence ID" value="MEU0711791.1"/>
    <property type="molecule type" value="Genomic_DNA"/>
</dbReference>
<dbReference type="Proteomes" id="UP001550378">
    <property type="component" value="Unassembled WGS sequence"/>
</dbReference>
<sequence length="578" mass="57986">MGEEKQPKPPTPEQQVEQQQQSDEKDIHGRFAATDMMERASNLVEGFFGGGPGVSLFGTSNFEKASLNDMLDLLDSANPADLENAGDSLEKANTALKAAAKELAASVKAIDWQGEGAEQFRAYGSQLVTYTYGLSTFANAVGAQMKVASTGLASVRNSKPPRDSRFVQKKPDDFALPERTQDNPEYQKALAVEKDRQEAINQMNRLASFYAVSATTLASQDPPPMPKPVNAAVPKPSARFNPGRSRADAGAAGALARPAAAEAVAGRAAVGVGEGTPAATDNLVRPGQVAGPSPAMTIDSVVAPTAPAPATGPAAQPVQTGPTGPITGSPPPVLTNLGPARPAPARAQGTPGTARTAGGPGKYTAGRPTVTGPGGPSQTGRPGQAVGRSAPVSGPASSTGRSGPAVGRPGITGTPAVGRAGMPGGSTPVTGRAGAPAQGAGGRQSPPGTARPGHSNGIVGGTPQRVTNGSTGSRTPRGTVVGGESAAPGRSQAARAGQSGVIGAQQAGGPARPTGRGTPSVNGVVGTPRGAVTGTGGTGRPARGEDREQAGSVRPDYLTEDEEFWASRRRGAVPPVID</sequence>
<comment type="caution">
    <text evidence="2">The sequence shown here is derived from an EMBL/GenBank/DDBJ whole genome shotgun (WGS) entry which is preliminary data.</text>
</comment>
<feature type="region of interest" description="Disordered" evidence="1">
    <location>
        <begin position="304"/>
        <end position="558"/>
    </location>
</feature>
<feature type="region of interest" description="Disordered" evidence="1">
    <location>
        <begin position="1"/>
        <end position="29"/>
    </location>
</feature>
<feature type="compositionally biased region" description="Low complexity" evidence="1">
    <location>
        <begin position="304"/>
        <end position="327"/>
    </location>
</feature>
<feature type="compositionally biased region" description="Low complexity" evidence="1">
    <location>
        <begin position="431"/>
        <end position="448"/>
    </location>
</feature>
<feature type="compositionally biased region" description="Polar residues" evidence="1">
    <location>
        <begin position="464"/>
        <end position="476"/>
    </location>
</feature>
<protein>
    <submittedName>
        <fullName evidence="2">Uncharacterized protein</fullName>
    </submittedName>
</protein>
<name>A0ABV2WEP3_9ACTN</name>
<organism evidence="2 3">
    <name type="scientific">Streptomyces lavendulocolor</name>
    <dbReference type="NCBI Taxonomy" id="67316"/>
    <lineage>
        <taxon>Bacteria</taxon>
        <taxon>Bacillati</taxon>
        <taxon>Actinomycetota</taxon>
        <taxon>Actinomycetes</taxon>
        <taxon>Kitasatosporales</taxon>
        <taxon>Streptomycetaceae</taxon>
        <taxon>Streptomyces</taxon>
    </lineage>
</organism>
<reference evidence="2 3" key="1">
    <citation type="submission" date="2024-06" db="EMBL/GenBank/DDBJ databases">
        <title>The Natural Products Discovery Center: Release of the First 8490 Sequenced Strains for Exploring Actinobacteria Biosynthetic Diversity.</title>
        <authorList>
            <person name="Kalkreuter E."/>
            <person name="Kautsar S.A."/>
            <person name="Yang D."/>
            <person name="Bader C.D."/>
            <person name="Teijaro C.N."/>
            <person name="Fluegel L."/>
            <person name="Davis C.M."/>
            <person name="Simpson J.R."/>
            <person name="Lauterbach L."/>
            <person name="Steele A.D."/>
            <person name="Gui C."/>
            <person name="Meng S."/>
            <person name="Li G."/>
            <person name="Viehrig K."/>
            <person name="Ye F."/>
            <person name="Su P."/>
            <person name="Kiefer A.F."/>
            <person name="Nichols A."/>
            <person name="Cepeda A.J."/>
            <person name="Yan W."/>
            <person name="Fan B."/>
            <person name="Jiang Y."/>
            <person name="Adhikari A."/>
            <person name="Zheng C.-J."/>
            <person name="Schuster L."/>
            <person name="Cowan T.M."/>
            <person name="Smanski M.J."/>
            <person name="Chevrette M.G."/>
            <person name="De Carvalho L.P.S."/>
            <person name="Shen B."/>
        </authorList>
    </citation>
    <scope>NUCLEOTIDE SEQUENCE [LARGE SCALE GENOMIC DNA]</scope>
    <source>
        <strain evidence="2 3">NPDC006337</strain>
    </source>
</reference>
<proteinExistence type="predicted"/>
<feature type="compositionally biased region" description="Low complexity" evidence="1">
    <location>
        <begin position="507"/>
        <end position="532"/>
    </location>
</feature>
<gene>
    <name evidence="2" type="ORF">ABZ508_30960</name>
</gene>
<keyword evidence="3" id="KW-1185">Reference proteome</keyword>
<evidence type="ECO:0000256" key="1">
    <source>
        <dbReference type="SAM" id="MobiDB-lite"/>
    </source>
</evidence>